<evidence type="ECO:0000313" key="3">
    <source>
        <dbReference type="Proteomes" id="UP001140076"/>
    </source>
</evidence>
<dbReference type="Proteomes" id="UP001140076">
    <property type="component" value="Unassembled WGS sequence"/>
</dbReference>
<evidence type="ECO:0000313" key="2">
    <source>
        <dbReference type="EMBL" id="MDA0567988.1"/>
    </source>
</evidence>
<feature type="transmembrane region" description="Helical" evidence="1">
    <location>
        <begin position="49"/>
        <end position="72"/>
    </location>
</feature>
<keyword evidence="1" id="KW-0812">Transmembrane</keyword>
<dbReference type="Pfam" id="PF11239">
    <property type="entry name" value="DUF3040"/>
    <property type="match status" value="1"/>
</dbReference>
<keyword evidence="3" id="KW-1185">Reference proteome</keyword>
<dbReference type="InterPro" id="IPR021401">
    <property type="entry name" value="DUF3040"/>
</dbReference>
<dbReference type="RefSeq" id="WP_270075221.1">
    <property type="nucleotide sequence ID" value="NZ_JAJAQC010000096.1"/>
</dbReference>
<accession>A0A9X3SGN0</accession>
<gene>
    <name evidence="2" type="ORF">LG943_27250</name>
</gene>
<sequence length="74" mass="8055">MAISDDDPRLSRIEEWLAVNDPAYVRRVRRYSERLADRPAAGAAEPVPWAAVALLWAVVLAAALALVLTTALTV</sequence>
<keyword evidence="1" id="KW-1133">Transmembrane helix</keyword>
<comment type="caution">
    <text evidence="2">The sequence shown here is derived from an EMBL/GenBank/DDBJ whole genome shotgun (WGS) entry which is preliminary data.</text>
</comment>
<protein>
    <submittedName>
        <fullName evidence="2">DUF3040 domain-containing protein</fullName>
    </submittedName>
</protein>
<proteinExistence type="predicted"/>
<reference evidence="2" key="1">
    <citation type="submission" date="2021-10" db="EMBL/GenBank/DDBJ databases">
        <title>Streptomonospora sp. nov., isolated from mangrove soil.</title>
        <authorList>
            <person name="Chen X."/>
            <person name="Ge X."/>
            <person name="Liu W."/>
        </authorList>
    </citation>
    <scope>NUCLEOTIDE SEQUENCE</scope>
    <source>
        <strain evidence="2">S1-112</strain>
    </source>
</reference>
<dbReference type="EMBL" id="JAJAQC010000096">
    <property type="protein sequence ID" value="MDA0567988.1"/>
    <property type="molecule type" value="Genomic_DNA"/>
</dbReference>
<evidence type="ECO:0000256" key="1">
    <source>
        <dbReference type="SAM" id="Phobius"/>
    </source>
</evidence>
<dbReference type="AlphaFoldDB" id="A0A9X3SGN0"/>
<organism evidence="2 3">
    <name type="scientific">Streptomonospora mangrovi</name>
    <dbReference type="NCBI Taxonomy" id="2883123"/>
    <lineage>
        <taxon>Bacteria</taxon>
        <taxon>Bacillati</taxon>
        <taxon>Actinomycetota</taxon>
        <taxon>Actinomycetes</taxon>
        <taxon>Streptosporangiales</taxon>
        <taxon>Nocardiopsidaceae</taxon>
        <taxon>Streptomonospora</taxon>
    </lineage>
</organism>
<name>A0A9X3SGN0_9ACTN</name>
<keyword evidence="1" id="KW-0472">Membrane</keyword>